<protein>
    <submittedName>
        <fullName evidence="1">Uncharacterized protein</fullName>
    </submittedName>
</protein>
<keyword evidence="2" id="KW-1185">Reference proteome</keyword>
<reference evidence="1 2" key="1">
    <citation type="journal article" date="2018" name="Sci. Rep.">
        <title>Genomic signatures of local adaptation to the degree of environmental predictability in rotifers.</title>
        <authorList>
            <person name="Franch-Gras L."/>
            <person name="Hahn C."/>
            <person name="Garcia-Roger E.M."/>
            <person name="Carmona M.J."/>
            <person name="Serra M."/>
            <person name="Gomez A."/>
        </authorList>
    </citation>
    <scope>NUCLEOTIDE SEQUENCE [LARGE SCALE GENOMIC DNA]</scope>
    <source>
        <strain evidence="1">HYR1</strain>
    </source>
</reference>
<name>A0A3M7QWR5_BRAPC</name>
<gene>
    <name evidence="1" type="ORF">BpHYR1_033478</name>
</gene>
<comment type="caution">
    <text evidence="1">The sequence shown here is derived from an EMBL/GenBank/DDBJ whole genome shotgun (WGS) entry which is preliminary data.</text>
</comment>
<accession>A0A3M7QWR5</accession>
<evidence type="ECO:0000313" key="2">
    <source>
        <dbReference type="Proteomes" id="UP000276133"/>
    </source>
</evidence>
<sequence length="133" mass="15067">MRMSAFTSYTCRRFVYAWASLFSVSDFLTMETLVSLNVESPRSNLYIRATYYNFPSSQIFSNDSLLVINVLIVLSGSSVSSIPLVKESFGKLDFICSAHSIESVLMTNSFFWFMLALAMKPGRHLLGSLSRFR</sequence>
<dbReference type="Proteomes" id="UP000276133">
    <property type="component" value="Unassembled WGS sequence"/>
</dbReference>
<organism evidence="1 2">
    <name type="scientific">Brachionus plicatilis</name>
    <name type="common">Marine rotifer</name>
    <name type="synonym">Brachionus muelleri</name>
    <dbReference type="NCBI Taxonomy" id="10195"/>
    <lineage>
        <taxon>Eukaryota</taxon>
        <taxon>Metazoa</taxon>
        <taxon>Spiralia</taxon>
        <taxon>Gnathifera</taxon>
        <taxon>Rotifera</taxon>
        <taxon>Eurotatoria</taxon>
        <taxon>Monogononta</taxon>
        <taxon>Pseudotrocha</taxon>
        <taxon>Ploima</taxon>
        <taxon>Brachionidae</taxon>
        <taxon>Brachionus</taxon>
    </lineage>
</organism>
<dbReference type="EMBL" id="REGN01004924">
    <property type="protein sequence ID" value="RNA15561.1"/>
    <property type="molecule type" value="Genomic_DNA"/>
</dbReference>
<dbReference type="AlphaFoldDB" id="A0A3M7QWR5"/>
<proteinExistence type="predicted"/>
<evidence type="ECO:0000313" key="1">
    <source>
        <dbReference type="EMBL" id="RNA15561.1"/>
    </source>
</evidence>